<name>A0AAD6TAM9_9AGAR</name>
<dbReference type="AlphaFoldDB" id="A0AAD6TAM9"/>
<accession>A0AAD6TAM9</accession>
<evidence type="ECO:0000313" key="3">
    <source>
        <dbReference type="Proteomes" id="UP001218188"/>
    </source>
</evidence>
<protein>
    <submittedName>
        <fullName evidence="2">Uncharacterized protein</fullName>
    </submittedName>
</protein>
<sequence>MHASSSSAHPSSVASSSVHSSSLNTGPSSSALSSAARSSSSAHSNTATSSVMHSSSSMLIPARYPHPRCTLAPPACIPAASLPHLRTQLLERSLQQLGTVVHSLQQRDALLSSPQQQLVLDDPPNNIVLDHGALELCDGSLVHCTPHHLILRPSHCFIQRASHHFFVHCTHHHFPWKREAGNRIWGSRRRHFA</sequence>
<evidence type="ECO:0000256" key="1">
    <source>
        <dbReference type="SAM" id="MobiDB-lite"/>
    </source>
</evidence>
<evidence type="ECO:0000313" key="2">
    <source>
        <dbReference type="EMBL" id="KAJ7040833.1"/>
    </source>
</evidence>
<dbReference type="Proteomes" id="UP001218188">
    <property type="component" value="Unassembled WGS sequence"/>
</dbReference>
<feature type="region of interest" description="Disordered" evidence="1">
    <location>
        <begin position="1"/>
        <end position="49"/>
    </location>
</feature>
<dbReference type="EMBL" id="JARJCM010000020">
    <property type="protein sequence ID" value="KAJ7040833.1"/>
    <property type="molecule type" value="Genomic_DNA"/>
</dbReference>
<organism evidence="2 3">
    <name type="scientific">Mycena alexandri</name>
    <dbReference type="NCBI Taxonomy" id="1745969"/>
    <lineage>
        <taxon>Eukaryota</taxon>
        <taxon>Fungi</taxon>
        <taxon>Dikarya</taxon>
        <taxon>Basidiomycota</taxon>
        <taxon>Agaricomycotina</taxon>
        <taxon>Agaricomycetes</taxon>
        <taxon>Agaricomycetidae</taxon>
        <taxon>Agaricales</taxon>
        <taxon>Marasmiineae</taxon>
        <taxon>Mycenaceae</taxon>
        <taxon>Mycena</taxon>
    </lineage>
</organism>
<reference evidence="2" key="1">
    <citation type="submission" date="2023-03" db="EMBL/GenBank/DDBJ databases">
        <title>Massive genome expansion in bonnet fungi (Mycena s.s.) driven by repeated elements and novel gene families across ecological guilds.</title>
        <authorList>
            <consortium name="Lawrence Berkeley National Laboratory"/>
            <person name="Harder C.B."/>
            <person name="Miyauchi S."/>
            <person name="Viragh M."/>
            <person name="Kuo A."/>
            <person name="Thoen E."/>
            <person name="Andreopoulos B."/>
            <person name="Lu D."/>
            <person name="Skrede I."/>
            <person name="Drula E."/>
            <person name="Henrissat B."/>
            <person name="Morin E."/>
            <person name="Kohler A."/>
            <person name="Barry K."/>
            <person name="LaButti K."/>
            <person name="Morin E."/>
            <person name="Salamov A."/>
            <person name="Lipzen A."/>
            <person name="Mereny Z."/>
            <person name="Hegedus B."/>
            <person name="Baldrian P."/>
            <person name="Stursova M."/>
            <person name="Weitz H."/>
            <person name="Taylor A."/>
            <person name="Grigoriev I.V."/>
            <person name="Nagy L.G."/>
            <person name="Martin F."/>
            <person name="Kauserud H."/>
        </authorList>
    </citation>
    <scope>NUCLEOTIDE SEQUENCE</scope>
    <source>
        <strain evidence="2">CBHHK200</strain>
    </source>
</reference>
<keyword evidence="3" id="KW-1185">Reference proteome</keyword>
<comment type="caution">
    <text evidence="2">The sequence shown here is derived from an EMBL/GenBank/DDBJ whole genome shotgun (WGS) entry which is preliminary data.</text>
</comment>
<gene>
    <name evidence="2" type="ORF">C8F04DRAFT_1082328</name>
</gene>
<proteinExistence type="predicted"/>